<dbReference type="AlphaFoldDB" id="A0A4S8LKC7"/>
<accession>A0A4S8LKC7</accession>
<evidence type="ECO:0000313" key="2">
    <source>
        <dbReference type="EMBL" id="THU89649.1"/>
    </source>
</evidence>
<name>A0A4S8LKC7_DENBC</name>
<feature type="transmembrane region" description="Helical" evidence="1">
    <location>
        <begin position="71"/>
        <end position="90"/>
    </location>
</feature>
<dbReference type="OrthoDB" id="3053610at2759"/>
<gene>
    <name evidence="2" type="ORF">K435DRAFT_802602</name>
</gene>
<proteinExistence type="predicted"/>
<keyword evidence="1" id="KW-0812">Transmembrane</keyword>
<protein>
    <submittedName>
        <fullName evidence="2">Uncharacterized protein</fullName>
    </submittedName>
</protein>
<keyword evidence="1" id="KW-1133">Transmembrane helix</keyword>
<dbReference type="Proteomes" id="UP000297245">
    <property type="component" value="Unassembled WGS sequence"/>
</dbReference>
<evidence type="ECO:0000313" key="3">
    <source>
        <dbReference type="Proteomes" id="UP000297245"/>
    </source>
</evidence>
<evidence type="ECO:0000256" key="1">
    <source>
        <dbReference type="SAM" id="Phobius"/>
    </source>
</evidence>
<reference evidence="2 3" key="1">
    <citation type="journal article" date="2019" name="Nat. Ecol. Evol.">
        <title>Megaphylogeny resolves global patterns of mushroom evolution.</title>
        <authorList>
            <person name="Varga T."/>
            <person name="Krizsan K."/>
            <person name="Foldi C."/>
            <person name="Dima B."/>
            <person name="Sanchez-Garcia M."/>
            <person name="Sanchez-Ramirez S."/>
            <person name="Szollosi G.J."/>
            <person name="Szarkandi J.G."/>
            <person name="Papp V."/>
            <person name="Albert L."/>
            <person name="Andreopoulos W."/>
            <person name="Angelini C."/>
            <person name="Antonin V."/>
            <person name="Barry K.W."/>
            <person name="Bougher N.L."/>
            <person name="Buchanan P."/>
            <person name="Buyck B."/>
            <person name="Bense V."/>
            <person name="Catcheside P."/>
            <person name="Chovatia M."/>
            <person name="Cooper J."/>
            <person name="Damon W."/>
            <person name="Desjardin D."/>
            <person name="Finy P."/>
            <person name="Geml J."/>
            <person name="Haridas S."/>
            <person name="Hughes K."/>
            <person name="Justo A."/>
            <person name="Karasinski D."/>
            <person name="Kautmanova I."/>
            <person name="Kiss B."/>
            <person name="Kocsube S."/>
            <person name="Kotiranta H."/>
            <person name="LaButti K.M."/>
            <person name="Lechner B.E."/>
            <person name="Liimatainen K."/>
            <person name="Lipzen A."/>
            <person name="Lukacs Z."/>
            <person name="Mihaltcheva S."/>
            <person name="Morgado L.N."/>
            <person name="Niskanen T."/>
            <person name="Noordeloos M.E."/>
            <person name="Ohm R.A."/>
            <person name="Ortiz-Santana B."/>
            <person name="Ovrebo C."/>
            <person name="Racz N."/>
            <person name="Riley R."/>
            <person name="Savchenko A."/>
            <person name="Shiryaev A."/>
            <person name="Soop K."/>
            <person name="Spirin V."/>
            <person name="Szebenyi C."/>
            <person name="Tomsovsky M."/>
            <person name="Tulloss R.E."/>
            <person name="Uehling J."/>
            <person name="Grigoriev I.V."/>
            <person name="Vagvolgyi C."/>
            <person name="Papp T."/>
            <person name="Martin F.M."/>
            <person name="Miettinen O."/>
            <person name="Hibbett D.S."/>
            <person name="Nagy L.G."/>
        </authorList>
    </citation>
    <scope>NUCLEOTIDE SEQUENCE [LARGE SCALE GENOMIC DNA]</scope>
    <source>
        <strain evidence="2 3">CBS 962.96</strain>
    </source>
</reference>
<feature type="transmembrane region" description="Helical" evidence="1">
    <location>
        <begin position="44"/>
        <end position="65"/>
    </location>
</feature>
<organism evidence="2 3">
    <name type="scientific">Dendrothele bispora (strain CBS 962.96)</name>
    <dbReference type="NCBI Taxonomy" id="1314807"/>
    <lineage>
        <taxon>Eukaryota</taxon>
        <taxon>Fungi</taxon>
        <taxon>Dikarya</taxon>
        <taxon>Basidiomycota</taxon>
        <taxon>Agaricomycotina</taxon>
        <taxon>Agaricomycetes</taxon>
        <taxon>Agaricomycetidae</taxon>
        <taxon>Agaricales</taxon>
        <taxon>Agaricales incertae sedis</taxon>
        <taxon>Dendrothele</taxon>
    </lineage>
</organism>
<dbReference type="EMBL" id="ML179361">
    <property type="protein sequence ID" value="THU89649.1"/>
    <property type="molecule type" value="Genomic_DNA"/>
</dbReference>
<feature type="transmembrane region" description="Helical" evidence="1">
    <location>
        <begin position="6"/>
        <end position="32"/>
    </location>
</feature>
<keyword evidence="1" id="KW-0472">Membrane</keyword>
<sequence length="118" mass="12883">MPQESVGTTLGVFLCSAFIDCCLLGLNLLAVAQYFYKYGKHDRGIFQGMVLSLIINSGTHPGPMISYRADVVAILANAITVFIAQCFFIYQIWRILKITLSVATLGVRIGMQGSKSSD</sequence>
<keyword evidence="3" id="KW-1185">Reference proteome</keyword>